<dbReference type="InterPro" id="IPR011765">
    <property type="entry name" value="Pept_M16_N"/>
</dbReference>
<name>A0A6A1TW35_NEOGA</name>
<evidence type="ECO:0000259" key="1">
    <source>
        <dbReference type="Pfam" id="PF00675"/>
    </source>
</evidence>
<evidence type="ECO:0000259" key="2">
    <source>
        <dbReference type="Pfam" id="PF05193"/>
    </source>
</evidence>
<feature type="domain" description="Peptidase M16 N-terminal" evidence="1">
    <location>
        <begin position="45"/>
        <end position="171"/>
    </location>
</feature>
<dbReference type="PANTHER" id="PTHR11851">
    <property type="entry name" value="METALLOPROTEASE"/>
    <property type="match status" value="1"/>
</dbReference>
<protein>
    <submittedName>
        <fullName evidence="3">Insulinase family protein</fullName>
    </submittedName>
</protein>
<dbReference type="SUPFAM" id="SSF63411">
    <property type="entry name" value="LuxS/MPP-like metallohydrolase"/>
    <property type="match status" value="2"/>
</dbReference>
<dbReference type="InterPro" id="IPR007863">
    <property type="entry name" value="Peptidase_M16_C"/>
</dbReference>
<dbReference type="Pfam" id="PF00675">
    <property type="entry name" value="Peptidase_M16"/>
    <property type="match status" value="1"/>
</dbReference>
<comment type="caution">
    <text evidence="3">The sequence shown here is derived from an EMBL/GenBank/DDBJ whole genome shotgun (WGS) entry which is preliminary data.</text>
</comment>
<gene>
    <name evidence="3" type="ORF">F4V91_21170</name>
</gene>
<organism evidence="3 4">
    <name type="scientific">Neorhizobium galegae</name>
    <name type="common">Rhizobium galegae</name>
    <dbReference type="NCBI Taxonomy" id="399"/>
    <lineage>
        <taxon>Bacteria</taxon>
        <taxon>Pseudomonadati</taxon>
        <taxon>Pseudomonadota</taxon>
        <taxon>Alphaproteobacteria</taxon>
        <taxon>Hyphomicrobiales</taxon>
        <taxon>Rhizobiaceae</taxon>
        <taxon>Rhizobium/Agrobacterium group</taxon>
        <taxon>Neorhizobium</taxon>
    </lineage>
</organism>
<accession>A0A6A1TW35</accession>
<dbReference type="Gene3D" id="3.30.830.10">
    <property type="entry name" value="Metalloenzyme, LuxS/M16 peptidase-like"/>
    <property type="match status" value="2"/>
</dbReference>
<sequence length="427" mass="46140">MTIFIPPSPATTTYASRLQRVKSPGGIEAWLLEDHTLPVLWTSFCFRSGAAFDPEGKPGAAALLASMLTESVGDLDAGGFQRRLDERATHLSFDVGRETLHGSLETLTQNVDDAFDLLGMAVSDPAFQQRDFERTHAKRAADLRMGMARPDNVARQVFDAIAFAGHPFSRPASGHYETIGRVELSDVVALHSRMIARHNLEIVAVGALGADAFAAALDHAFSRLPISAEAPVLPAPFLGLGEEVLTHLDSPQSTMIFGRPCISVDDPDFMAAKVVNHCLGGGTFAARLFTELREKRGLCYSIHTSLDATRNVSRLIGHTSTRNDRLYEALDVIRSEFAHLVSNKISAEEVEMAKSYLMGSFALQLNTSSAIAEALLCKKVEGFQPDCIDERNARIASVTRDTVADAVDRLIGDGALLVSIAGNPATH</sequence>
<dbReference type="EMBL" id="VZUL01000002">
    <property type="protein sequence ID" value="KAB1088678.1"/>
    <property type="molecule type" value="Genomic_DNA"/>
</dbReference>
<dbReference type="PANTHER" id="PTHR11851:SF224">
    <property type="entry name" value="PROCESSING PROTEASE"/>
    <property type="match status" value="1"/>
</dbReference>
<feature type="domain" description="Peptidase M16 C-terminal" evidence="2">
    <location>
        <begin position="183"/>
        <end position="356"/>
    </location>
</feature>
<dbReference type="RefSeq" id="WP_151045123.1">
    <property type="nucleotide sequence ID" value="NZ_VZUL01000002.1"/>
</dbReference>
<proteinExistence type="predicted"/>
<evidence type="ECO:0000313" key="4">
    <source>
        <dbReference type="Proteomes" id="UP000386575"/>
    </source>
</evidence>
<reference evidence="3 4" key="1">
    <citation type="submission" date="2019-09" db="EMBL/GenBank/DDBJ databases">
        <title>Genome sequencing of Ng87 strain.</title>
        <authorList>
            <person name="Karasev E.S."/>
            <person name="Andronov E."/>
        </authorList>
    </citation>
    <scope>NUCLEOTIDE SEQUENCE [LARGE SCALE GENOMIC DNA]</scope>
    <source>
        <strain evidence="3 4">Ng87</strain>
    </source>
</reference>
<evidence type="ECO:0000313" key="3">
    <source>
        <dbReference type="EMBL" id="KAB1088678.1"/>
    </source>
</evidence>
<dbReference type="InterPro" id="IPR050361">
    <property type="entry name" value="MPP/UQCRC_Complex"/>
</dbReference>
<dbReference type="GO" id="GO:0046872">
    <property type="term" value="F:metal ion binding"/>
    <property type="evidence" value="ECO:0007669"/>
    <property type="project" value="InterPro"/>
</dbReference>
<dbReference type="Pfam" id="PF05193">
    <property type="entry name" value="Peptidase_M16_C"/>
    <property type="match status" value="1"/>
</dbReference>
<dbReference type="Proteomes" id="UP000386575">
    <property type="component" value="Unassembled WGS sequence"/>
</dbReference>
<dbReference type="InterPro" id="IPR011249">
    <property type="entry name" value="Metalloenz_LuxS/M16"/>
</dbReference>
<dbReference type="AlphaFoldDB" id="A0A6A1TW35"/>